<dbReference type="eggNOG" id="COG1024">
    <property type="taxonomic scope" value="Bacteria"/>
</dbReference>
<sequence length="382" mass="41342">MTAPVLFQEKPLASQGRYGVATLNQPAKLNSLSLDMCQLLTDQLTRWEQDPSIAFVIFEGAGEKAFCAGGDLHQMYASMQQNAGKPAADNAYAAQFFAVEYRLDYQIHTYSKPIICWGHGVVMGGGIGLMAGTSHRVVSESSRLAMPEVTIGLFPDVGGSWDLNHLPGRIGRFLAATGAILNAADSLFTGMADYCVRHADWSAIIADLERVDMAQTAGRRQLDQHIHEVLTQHSAAATLDAGPLQTHYALLSALCNNRDISSLYRAFAALADHADPWLVRAAQTMLKGAPLSVALGLTLQERALHLSLAQVFQLEYNVALNCCAHGQLQEGIRALLVDKDKNPQWQPTSIEQITPAEIDALLACPWPSAADSPLADLGQVRI</sequence>
<evidence type="ECO:0000313" key="6">
    <source>
        <dbReference type="Proteomes" id="UP000019095"/>
    </source>
</evidence>
<proteinExistence type="predicted"/>
<dbReference type="InterPro" id="IPR029045">
    <property type="entry name" value="ClpP/crotonase-like_dom_sf"/>
</dbReference>
<evidence type="ECO:0000256" key="1">
    <source>
        <dbReference type="ARBA" id="ARBA00001709"/>
    </source>
</evidence>
<evidence type="ECO:0000259" key="4">
    <source>
        <dbReference type="Pfam" id="PF16113"/>
    </source>
</evidence>
<dbReference type="InterPro" id="IPR045004">
    <property type="entry name" value="ECH_dom"/>
</dbReference>
<keyword evidence="5" id="KW-0413">Isomerase</keyword>
<evidence type="ECO:0000256" key="3">
    <source>
        <dbReference type="ARBA" id="ARBA00022801"/>
    </source>
</evidence>
<protein>
    <recommendedName>
        <fullName evidence="2">3-hydroxyisobutyryl-CoA hydrolase</fullName>
        <ecNumber evidence="2">3.1.2.4</ecNumber>
    </recommendedName>
</protein>
<dbReference type="GO" id="GO:0016853">
    <property type="term" value="F:isomerase activity"/>
    <property type="evidence" value="ECO:0007669"/>
    <property type="project" value="UniProtKB-KW"/>
</dbReference>
<dbReference type="NCBIfam" id="NF004127">
    <property type="entry name" value="PRK05617.1"/>
    <property type="match status" value="1"/>
</dbReference>
<dbReference type="GO" id="GO:0006574">
    <property type="term" value="P:L-valine catabolic process"/>
    <property type="evidence" value="ECO:0007669"/>
    <property type="project" value="TreeGrafter"/>
</dbReference>
<dbReference type="KEGG" id="amim:MIM_c19570"/>
<name>W0PES7_ADVMD</name>
<evidence type="ECO:0000313" key="5">
    <source>
        <dbReference type="EMBL" id="AHG64037.1"/>
    </source>
</evidence>
<dbReference type="PANTHER" id="PTHR43176:SF3">
    <property type="entry name" value="3-HYDROXYISOBUTYRYL-COA HYDROLASE, MITOCHONDRIAL"/>
    <property type="match status" value="1"/>
</dbReference>
<comment type="catalytic activity">
    <reaction evidence="1">
        <text>3-hydroxy-2-methylpropanoyl-CoA + H2O = 3-hydroxy-2-methylpropanoate + CoA + H(+)</text>
        <dbReference type="Rhea" id="RHEA:20888"/>
        <dbReference type="ChEBI" id="CHEBI:11805"/>
        <dbReference type="ChEBI" id="CHEBI:15377"/>
        <dbReference type="ChEBI" id="CHEBI:15378"/>
        <dbReference type="ChEBI" id="CHEBI:57287"/>
        <dbReference type="ChEBI" id="CHEBI:57340"/>
        <dbReference type="EC" id="3.1.2.4"/>
    </reaction>
</comment>
<dbReference type="GO" id="GO:0005829">
    <property type="term" value="C:cytosol"/>
    <property type="evidence" value="ECO:0007669"/>
    <property type="project" value="TreeGrafter"/>
</dbReference>
<keyword evidence="6" id="KW-1185">Reference proteome</keyword>
<dbReference type="Pfam" id="PF16113">
    <property type="entry name" value="ECH_2"/>
    <property type="match status" value="1"/>
</dbReference>
<dbReference type="HOGENOM" id="CLU_009834_22_1_4"/>
<dbReference type="STRING" id="1247726.MIM_c19570"/>
<organism evidence="5 6">
    <name type="scientific">Advenella mimigardefordensis (strain DSM 17166 / LMG 22922 / DPN7)</name>
    <dbReference type="NCBI Taxonomy" id="1247726"/>
    <lineage>
        <taxon>Bacteria</taxon>
        <taxon>Pseudomonadati</taxon>
        <taxon>Pseudomonadota</taxon>
        <taxon>Betaproteobacteria</taxon>
        <taxon>Burkholderiales</taxon>
        <taxon>Alcaligenaceae</taxon>
    </lineage>
</organism>
<reference evidence="5 6" key="1">
    <citation type="journal article" date="2014" name="Microbiology">
        <title>Unravelling the complete genome sequence of Advenella mimigardefordensis strain DPN7T and novel insights in the catabolism of the xenobiotic polythioester precursor 3,3'-dithiodipropionate.</title>
        <authorList>
            <person name="Wubbeler J.H."/>
            <person name="Hiessl S."/>
            <person name="Schuldes J."/>
            <person name="Thurmer A."/>
            <person name="Daniel R."/>
            <person name="Steinbuchel A."/>
        </authorList>
    </citation>
    <scope>NUCLEOTIDE SEQUENCE [LARGE SCALE GENOMIC DNA]</scope>
    <source>
        <strain evidence="6">DSM 17166 / LMG 22922 / DPN7</strain>
    </source>
</reference>
<accession>W0PES7</accession>
<dbReference type="GO" id="GO:0003860">
    <property type="term" value="F:3-hydroxyisobutyryl-CoA hydrolase activity"/>
    <property type="evidence" value="ECO:0007669"/>
    <property type="project" value="UniProtKB-EC"/>
</dbReference>
<evidence type="ECO:0000256" key="2">
    <source>
        <dbReference type="ARBA" id="ARBA00011915"/>
    </source>
</evidence>
<dbReference type="RefSeq" id="WP_025372673.1">
    <property type="nucleotide sequence ID" value="NZ_CP003915.1"/>
</dbReference>
<dbReference type="SUPFAM" id="SSF52096">
    <property type="entry name" value="ClpP/crotonase"/>
    <property type="match status" value="1"/>
</dbReference>
<gene>
    <name evidence="5" type="ORF">MIM_c19570</name>
</gene>
<dbReference type="PATRIC" id="fig|1247726.3.peg.2156"/>
<feature type="domain" description="Enoyl-CoA hydratase/isomerase" evidence="4">
    <location>
        <begin position="19"/>
        <end position="361"/>
    </location>
</feature>
<dbReference type="EC" id="3.1.2.4" evidence="2"/>
<dbReference type="EMBL" id="CP003915">
    <property type="protein sequence ID" value="AHG64037.1"/>
    <property type="molecule type" value="Genomic_DNA"/>
</dbReference>
<dbReference type="AlphaFoldDB" id="W0PES7"/>
<dbReference type="InterPro" id="IPR032259">
    <property type="entry name" value="HIBYL-CoA-H"/>
</dbReference>
<keyword evidence="3" id="KW-0378">Hydrolase</keyword>
<dbReference type="Gene3D" id="3.90.226.10">
    <property type="entry name" value="2-enoyl-CoA Hydratase, Chain A, domain 1"/>
    <property type="match status" value="1"/>
</dbReference>
<dbReference type="PANTHER" id="PTHR43176">
    <property type="entry name" value="3-HYDROXYISOBUTYRYL-COA HYDROLASE-RELATED"/>
    <property type="match status" value="1"/>
</dbReference>
<dbReference type="Proteomes" id="UP000019095">
    <property type="component" value="Chromosome"/>
</dbReference>
<dbReference type="CDD" id="cd06558">
    <property type="entry name" value="crotonase-like"/>
    <property type="match status" value="1"/>
</dbReference>
<dbReference type="OrthoDB" id="9790967at2"/>